<accession>A0ABS9SYG8</accession>
<feature type="region of interest" description="Disordered" evidence="1">
    <location>
        <begin position="389"/>
        <end position="412"/>
    </location>
</feature>
<reference evidence="2" key="2">
    <citation type="journal article" date="2023" name="Int. J. Syst. Evol. Microbiol.">
        <title>Streptomyces marispadix sp. nov., isolated from marine beach sediment of the Northern Coast of Portugal.</title>
        <authorList>
            <person name="dos Santos J.D.N."/>
            <person name="Vitorino I.R."/>
            <person name="Kallscheuer N."/>
            <person name="Srivastava A."/>
            <person name="Krautwurst S."/>
            <person name="Marz M."/>
            <person name="Jogler C."/>
            <person name="Lobo Da Cunha A."/>
            <person name="Catita J."/>
            <person name="Goncalves H."/>
            <person name="Gonzalez I."/>
            <person name="Reyes F."/>
            <person name="Lage O.M."/>
        </authorList>
    </citation>
    <scope>NUCLEOTIDE SEQUENCE</scope>
    <source>
        <strain evidence="2">M600PL45_2</strain>
    </source>
</reference>
<evidence type="ECO:0000256" key="1">
    <source>
        <dbReference type="SAM" id="MobiDB-lite"/>
    </source>
</evidence>
<comment type="caution">
    <text evidence="2">The sequence shown here is derived from an EMBL/GenBank/DDBJ whole genome shotgun (WGS) entry which is preliminary data.</text>
</comment>
<dbReference type="SUPFAM" id="SSF53649">
    <property type="entry name" value="Alkaline phosphatase-like"/>
    <property type="match status" value="1"/>
</dbReference>
<dbReference type="RefSeq" id="WP_241059692.1">
    <property type="nucleotide sequence ID" value="NZ_JAKWJU010000002.1"/>
</dbReference>
<feature type="compositionally biased region" description="Low complexity" evidence="1">
    <location>
        <begin position="395"/>
        <end position="412"/>
    </location>
</feature>
<organism evidence="2 3">
    <name type="scientific">Streptomyces marispadix</name>
    <dbReference type="NCBI Taxonomy" id="2922868"/>
    <lineage>
        <taxon>Bacteria</taxon>
        <taxon>Bacillati</taxon>
        <taxon>Actinomycetota</taxon>
        <taxon>Actinomycetes</taxon>
        <taxon>Kitasatosporales</taxon>
        <taxon>Streptomycetaceae</taxon>
        <taxon>Streptomyces</taxon>
    </lineage>
</organism>
<keyword evidence="3" id="KW-1185">Reference proteome</keyword>
<dbReference type="InterPro" id="IPR017850">
    <property type="entry name" value="Alkaline_phosphatase_core_sf"/>
</dbReference>
<dbReference type="EMBL" id="JAKWJU010000002">
    <property type="protein sequence ID" value="MCH6161320.1"/>
    <property type="molecule type" value="Genomic_DNA"/>
</dbReference>
<reference evidence="2" key="1">
    <citation type="submission" date="2022-03" db="EMBL/GenBank/DDBJ databases">
        <authorList>
            <person name="Santos J.D.N."/>
            <person name="Kallscheuer N."/>
            <person name="Jogler C."/>
            <person name="Lage O.M."/>
        </authorList>
    </citation>
    <scope>NUCLEOTIDE SEQUENCE</scope>
    <source>
        <strain evidence="2">M600PL45_2</strain>
    </source>
</reference>
<evidence type="ECO:0000313" key="2">
    <source>
        <dbReference type="EMBL" id="MCH6161320.1"/>
    </source>
</evidence>
<proteinExistence type="predicted"/>
<dbReference type="Gene3D" id="3.40.720.10">
    <property type="entry name" value="Alkaline Phosphatase, subunit A"/>
    <property type="match status" value="1"/>
</dbReference>
<evidence type="ECO:0000313" key="3">
    <source>
        <dbReference type="Proteomes" id="UP001166784"/>
    </source>
</evidence>
<protein>
    <submittedName>
        <fullName evidence="2">Sulfatase-like hydrolase/transferase</fullName>
    </submittedName>
</protein>
<dbReference type="Proteomes" id="UP001166784">
    <property type="component" value="Unassembled WGS sequence"/>
</dbReference>
<sequence length="412" mass="45962">MLTTRTALALGTVWIVCAVFGLQTGADHVDIASRNNVLLLQNRVKAVKAGMEDSKEFAKLARVDRFDDTPAEKLMPDLRGKNVIFTFIESYGRSAIEDPEIAPGVNSVLKKRTEALDKAGFSSRSGWLTSPISGAGSWMGHSTLMSGLWIANQQRYRSVTSSDRMTLVRAFRKTGDYRMVGIMPGVRRSWPEGKFYGMDHVYDSRELGYKGPYFSWSPVPDQFSLKAFERLEHSKADHKPLMATIILASSHNPWSPLPVMLPWNKMGDGSVYQGIHDRGARPTEVWKDPHRVREQYGKAIEYSVESLTEYMEKYADDDTVIVFLGDHQPVPTVTGGRNASKDVPISIVARDDKVLDKVSDWGWDKGLKPSHKAPVWRMDKFRDRFMTAYGSEPETGAGTKSTSGSSGDSGKK</sequence>
<gene>
    <name evidence="2" type="ORF">MMA15_13190</name>
</gene>
<name>A0ABS9SYG8_9ACTN</name>